<dbReference type="EMBL" id="JARKIE010000337">
    <property type="protein sequence ID" value="KAJ7653394.1"/>
    <property type="molecule type" value="Genomic_DNA"/>
</dbReference>
<gene>
    <name evidence="8" type="ORF">B0H17DRAFT_839855</name>
    <name evidence="9" type="ORF">B0H17DRAFT_897096</name>
</gene>
<feature type="non-terminal residue" evidence="8">
    <location>
        <position position="132"/>
    </location>
</feature>
<keyword evidence="5 6" id="KW-0472">Membrane</keyword>
<feature type="transmembrane region" description="Helical" evidence="6">
    <location>
        <begin position="21"/>
        <end position="40"/>
    </location>
</feature>
<evidence type="ECO:0000313" key="9">
    <source>
        <dbReference type="EMBL" id="KAJ7685913.1"/>
    </source>
</evidence>
<feature type="transmembrane region" description="Helical" evidence="6">
    <location>
        <begin position="69"/>
        <end position="88"/>
    </location>
</feature>
<evidence type="ECO:0000259" key="7">
    <source>
        <dbReference type="Pfam" id="PF02656"/>
    </source>
</evidence>
<feature type="non-terminal residue" evidence="8">
    <location>
        <position position="1"/>
    </location>
</feature>
<evidence type="ECO:0000256" key="4">
    <source>
        <dbReference type="ARBA" id="ARBA00022989"/>
    </source>
</evidence>
<organism evidence="8 10">
    <name type="scientific">Mycena rosella</name>
    <name type="common">Pink bonnet</name>
    <name type="synonym">Agaricus rosellus</name>
    <dbReference type="NCBI Taxonomy" id="1033263"/>
    <lineage>
        <taxon>Eukaryota</taxon>
        <taxon>Fungi</taxon>
        <taxon>Dikarya</taxon>
        <taxon>Basidiomycota</taxon>
        <taxon>Agaricomycotina</taxon>
        <taxon>Agaricomycetes</taxon>
        <taxon>Agaricomycetidae</taxon>
        <taxon>Agaricales</taxon>
        <taxon>Marasmiineae</taxon>
        <taxon>Mycenaceae</taxon>
        <taxon>Mycena</taxon>
    </lineage>
</organism>
<sequence>TLMLENCGSVARDHLASERTFLAYVRTSLAIVSAGNILLINRTALAQLLTLSEGLKNQVFTHLKPFENYGRPLAVASILLGLYVLLVGTSRYFAVQTALPRGMFPVARFRLGVIALVLAGIVTVLFGLLIAE</sequence>
<dbReference type="PANTHER" id="PTHR34187:SF2">
    <property type="entry name" value="DUF202 DOMAIN-CONTAINING PROTEIN"/>
    <property type="match status" value="1"/>
</dbReference>
<dbReference type="Proteomes" id="UP001221757">
    <property type="component" value="Unassembled WGS sequence"/>
</dbReference>
<keyword evidence="10" id="KW-1185">Reference proteome</keyword>
<name>A0AAD7CPS4_MYCRO</name>
<dbReference type="InterPro" id="IPR003807">
    <property type="entry name" value="DUF202"/>
</dbReference>
<evidence type="ECO:0000256" key="6">
    <source>
        <dbReference type="SAM" id="Phobius"/>
    </source>
</evidence>
<dbReference type="InterPro" id="IPR052053">
    <property type="entry name" value="IM_YidH-like"/>
</dbReference>
<evidence type="ECO:0000313" key="10">
    <source>
        <dbReference type="Proteomes" id="UP001221757"/>
    </source>
</evidence>
<evidence type="ECO:0000256" key="3">
    <source>
        <dbReference type="ARBA" id="ARBA00022692"/>
    </source>
</evidence>
<keyword evidence="2" id="KW-1003">Cell membrane</keyword>
<dbReference type="GO" id="GO:0005886">
    <property type="term" value="C:plasma membrane"/>
    <property type="evidence" value="ECO:0007669"/>
    <property type="project" value="UniProtKB-SubCell"/>
</dbReference>
<feature type="transmembrane region" description="Helical" evidence="6">
    <location>
        <begin position="109"/>
        <end position="131"/>
    </location>
</feature>
<evidence type="ECO:0000256" key="5">
    <source>
        <dbReference type="ARBA" id="ARBA00023136"/>
    </source>
</evidence>
<dbReference type="AlphaFoldDB" id="A0AAD7CPS4"/>
<feature type="domain" description="DUF202" evidence="7">
    <location>
        <begin position="12"/>
        <end position="97"/>
    </location>
</feature>
<keyword evidence="4 6" id="KW-1133">Transmembrane helix</keyword>
<comment type="caution">
    <text evidence="8">The sequence shown here is derived from an EMBL/GenBank/DDBJ whole genome shotgun (WGS) entry which is preliminary data.</text>
</comment>
<dbReference type="Pfam" id="PF02656">
    <property type="entry name" value="DUF202"/>
    <property type="match status" value="1"/>
</dbReference>
<evidence type="ECO:0000256" key="2">
    <source>
        <dbReference type="ARBA" id="ARBA00022475"/>
    </source>
</evidence>
<comment type="subcellular location">
    <subcellularLocation>
        <location evidence="1">Cell membrane</location>
        <topology evidence="1">Multi-pass membrane protein</topology>
    </subcellularLocation>
</comment>
<evidence type="ECO:0000256" key="1">
    <source>
        <dbReference type="ARBA" id="ARBA00004651"/>
    </source>
</evidence>
<evidence type="ECO:0000313" key="8">
    <source>
        <dbReference type="EMBL" id="KAJ7653394.1"/>
    </source>
</evidence>
<proteinExistence type="predicted"/>
<dbReference type="EMBL" id="JARKIE010000101">
    <property type="protein sequence ID" value="KAJ7685913.1"/>
    <property type="molecule type" value="Genomic_DNA"/>
</dbReference>
<protein>
    <recommendedName>
        <fullName evidence="7">DUF202 domain-containing protein</fullName>
    </recommendedName>
</protein>
<dbReference type="PANTHER" id="PTHR34187">
    <property type="entry name" value="FGR18P"/>
    <property type="match status" value="1"/>
</dbReference>
<accession>A0AAD7CPS4</accession>
<reference evidence="8" key="1">
    <citation type="submission" date="2023-03" db="EMBL/GenBank/DDBJ databases">
        <title>Massive genome expansion in bonnet fungi (Mycena s.s.) driven by repeated elements and novel gene families across ecological guilds.</title>
        <authorList>
            <consortium name="Lawrence Berkeley National Laboratory"/>
            <person name="Harder C.B."/>
            <person name="Miyauchi S."/>
            <person name="Viragh M."/>
            <person name="Kuo A."/>
            <person name="Thoen E."/>
            <person name="Andreopoulos B."/>
            <person name="Lu D."/>
            <person name="Skrede I."/>
            <person name="Drula E."/>
            <person name="Henrissat B."/>
            <person name="Morin E."/>
            <person name="Kohler A."/>
            <person name="Barry K."/>
            <person name="LaButti K."/>
            <person name="Morin E."/>
            <person name="Salamov A."/>
            <person name="Lipzen A."/>
            <person name="Mereny Z."/>
            <person name="Hegedus B."/>
            <person name="Baldrian P."/>
            <person name="Stursova M."/>
            <person name="Weitz H."/>
            <person name="Taylor A."/>
            <person name="Grigoriev I.V."/>
            <person name="Nagy L.G."/>
            <person name="Martin F."/>
            <person name="Kauserud H."/>
        </authorList>
    </citation>
    <scope>NUCLEOTIDE SEQUENCE</scope>
    <source>
        <strain evidence="8">CBHHK067</strain>
    </source>
</reference>
<keyword evidence="3 6" id="KW-0812">Transmembrane</keyword>